<dbReference type="GO" id="GO:0046872">
    <property type="term" value="F:metal ion binding"/>
    <property type="evidence" value="ECO:0007669"/>
    <property type="project" value="UniProtKB-KW"/>
</dbReference>
<dbReference type="RefSeq" id="WP_107035347.1">
    <property type="nucleotide sequence ID" value="NZ_CAONGC010000009.1"/>
</dbReference>
<dbReference type="PANTHER" id="PTHR43668">
    <property type="entry name" value="ALLANTOINASE"/>
    <property type="match status" value="1"/>
</dbReference>
<dbReference type="GeneID" id="93425500"/>
<keyword evidence="5" id="KW-0378">Hydrolase</keyword>
<dbReference type="CDD" id="cd01318">
    <property type="entry name" value="DHOase_IIb"/>
    <property type="match status" value="1"/>
</dbReference>
<evidence type="ECO:0000313" key="8">
    <source>
        <dbReference type="Proteomes" id="UP000244925"/>
    </source>
</evidence>
<dbReference type="SUPFAM" id="SSF51556">
    <property type="entry name" value="Metallo-dependent hydrolases"/>
    <property type="match status" value="1"/>
</dbReference>
<comment type="caution">
    <text evidence="7">The sequence shown here is derived from an EMBL/GenBank/DDBJ whole genome shotgun (WGS) entry which is preliminary data.</text>
</comment>
<sequence>MDRRPILIHDARIVNEGVTARGYVLIEGDVIADTAAGDAPAALMQRDDLEKIDAAGRLLMPGVIDGHVHFRDPGLTHKADMATESRAAVAGGVTSFIDMPNTRPATITPDDVAAKRERAAEVSVANYGFFIGATDTNLQQLLDADWSLTAGVKLFLGSSTGNMLVERREVIERIFREVPALIAVHAEDEATIKANREAVVARYGEDLPIAFHPVIRNHEACLKATQTAVDMARLTGARLHVLHVSTADELRLFEAGPVAGKRITAETCPQYLLFTDEQYPHLGARIKCNPAIKRPVDRDGLRYAVANGLIDVIATDHAPHLPEEKEGTALTAVSGMPMVQFSLPVMLELSKEGVLSLEQVVEKMAHNPATLFGIERRGFIRKGYYADLVMVDDDVEPYPVTPESVISRCGWSPLEGAPLSVRVDQTWVNGHTAYRHGIVFATARGMALRFSHQ</sequence>
<gene>
    <name evidence="7" type="ORF">C5O25_03475</name>
</gene>
<evidence type="ECO:0000256" key="1">
    <source>
        <dbReference type="ARBA" id="ARBA00001947"/>
    </source>
</evidence>
<reference evidence="8" key="1">
    <citation type="submission" date="2018-02" db="EMBL/GenBank/DDBJ databases">
        <authorList>
            <person name="Clavel T."/>
            <person name="Strowig T."/>
        </authorList>
    </citation>
    <scope>NUCLEOTIDE SEQUENCE [LARGE SCALE GENOMIC DNA]</scope>
    <source>
        <strain evidence="8">DSM 100764</strain>
    </source>
</reference>
<dbReference type="PANTHER" id="PTHR43668:SF4">
    <property type="entry name" value="ALLANTOINASE"/>
    <property type="match status" value="1"/>
</dbReference>
<dbReference type="AlphaFoldDB" id="A0A2V1IZL7"/>
<protein>
    <submittedName>
        <fullName evidence="7">Dihydroorotase</fullName>
    </submittedName>
</protein>
<dbReference type="GO" id="GO:0004038">
    <property type="term" value="F:allantoinase activity"/>
    <property type="evidence" value="ECO:0007669"/>
    <property type="project" value="TreeGrafter"/>
</dbReference>
<name>A0A2V1IZL7_9BACT</name>
<comment type="function">
    <text evidence="2">Catalyzes the reversible cyclization of carbamoyl aspartate to dihydroorotate.</text>
</comment>
<dbReference type="EMBL" id="PUBV01000005">
    <property type="protein sequence ID" value="PWB08601.1"/>
    <property type="molecule type" value="Genomic_DNA"/>
</dbReference>
<feature type="domain" description="Amidohydrolase-related" evidence="6">
    <location>
        <begin position="59"/>
        <end position="431"/>
    </location>
</feature>
<dbReference type="InterPro" id="IPR050138">
    <property type="entry name" value="DHOase/Allantoinase_Hydrolase"/>
</dbReference>
<dbReference type="PROSITE" id="PS00483">
    <property type="entry name" value="DIHYDROOROTASE_2"/>
    <property type="match status" value="1"/>
</dbReference>
<dbReference type="NCBIfam" id="NF006688">
    <property type="entry name" value="PRK09236.1"/>
    <property type="match status" value="1"/>
</dbReference>
<keyword evidence="4" id="KW-0479">Metal-binding</keyword>
<dbReference type="InterPro" id="IPR011059">
    <property type="entry name" value="Metal-dep_hydrolase_composite"/>
</dbReference>
<dbReference type="Gene3D" id="3.20.20.140">
    <property type="entry name" value="Metal-dependent hydrolases"/>
    <property type="match status" value="1"/>
</dbReference>
<dbReference type="InterPro" id="IPR032466">
    <property type="entry name" value="Metal_Hydrolase"/>
</dbReference>
<proteinExistence type="inferred from homology"/>
<organism evidence="7 8">
    <name type="scientific">Paramuribaculum intestinale</name>
    <dbReference type="NCBI Taxonomy" id="2094151"/>
    <lineage>
        <taxon>Bacteria</taxon>
        <taxon>Pseudomonadati</taxon>
        <taxon>Bacteroidota</taxon>
        <taxon>Bacteroidia</taxon>
        <taxon>Bacteroidales</taxon>
        <taxon>Muribaculaceae</taxon>
        <taxon>Paramuribaculum</taxon>
    </lineage>
</organism>
<dbReference type="SUPFAM" id="SSF51338">
    <property type="entry name" value="Composite domain of metallo-dependent hydrolases"/>
    <property type="match status" value="1"/>
</dbReference>
<comment type="cofactor">
    <cofactor evidence="1">
        <name>Zn(2+)</name>
        <dbReference type="ChEBI" id="CHEBI:29105"/>
    </cofactor>
</comment>
<dbReference type="Pfam" id="PF01979">
    <property type="entry name" value="Amidohydro_1"/>
    <property type="match status" value="1"/>
</dbReference>
<evidence type="ECO:0000259" key="6">
    <source>
        <dbReference type="Pfam" id="PF01979"/>
    </source>
</evidence>
<comment type="similarity">
    <text evidence="3">Belongs to the metallo-dependent hydrolases superfamily. DHOase family. Class I DHOase subfamily.</text>
</comment>
<evidence type="ECO:0000256" key="4">
    <source>
        <dbReference type="ARBA" id="ARBA00022723"/>
    </source>
</evidence>
<evidence type="ECO:0000256" key="3">
    <source>
        <dbReference type="ARBA" id="ARBA00010286"/>
    </source>
</evidence>
<dbReference type="GO" id="GO:0006145">
    <property type="term" value="P:purine nucleobase catabolic process"/>
    <property type="evidence" value="ECO:0007669"/>
    <property type="project" value="TreeGrafter"/>
</dbReference>
<dbReference type="InterPro" id="IPR006680">
    <property type="entry name" value="Amidohydro-rel"/>
</dbReference>
<accession>A0A2V1IZL7</accession>
<dbReference type="Gene3D" id="2.30.40.10">
    <property type="entry name" value="Urease, subunit C, domain 1"/>
    <property type="match status" value="1"/>
</dbReference>
<dbReference type="GO" id="GO:0005737">
    <property type="term" value="C:cytoplasm"/>
    <property type="evidence" value="ECO:0007669"/>
    <property type="project" value="TreeGrafter"/>
</dbReference>
<dbReference type="InterPro" id="IPR002195">
    <property type="entry name" value="Dihydroorotase_CS"/>
</dbReference>
<keyword evidence="8" id="KW-1185">Reference proteome</keyword>
<evidence type="ECO:0000256" key="5">
    <source>
        <dbReference type="ARBA" id="ARBA00022801"/>
    </source>
</evidence>
<dbReference type="Proteomes" id="UP000244925">
    <property type="component" value="Unassembled WGS sequence"/>
</dbReference>
<evidence type="ECO:0000313" key="7">
    <source>
        <dbReference type="EMBL" id="PWB08601.1"/>
    </source>
</evidence>
<evidence type="ECO:0000256" key="2">
    <source>
        <dbReference type="ARBA" id="ARBA00002368"/>
    </source>
</evidence>